<dbReference type="Proteomes" id="UP001597349">
    <property type="component" value="Unassembled WGS sequence"/>
</dbReference>
<comment type="caution">
    <text evidence="1">The sequence shown here is derived from an EMBL/GenBank/DDBJ whole genome shotgun (WGS) entry which is preliminary data.</text>
</comment>
<sequence>MQSNVTTLEFSKYLYAAEELGRKSGLHITTGDDFDEYVEITSRLAGKSSTYPCFRPDSSDLPPGKAFWIIGRDRGGGVAHVQALRLDHLSNIDLAEHLGSLRAWFADPNLKAGPGSSSRCDAPTACSITGLVAYHGDIWLREDFRGRGLSTFIGGIAFGLAWAKWSPDFIYALVAGWHIEKGVVDRYGYLHREPHGSVLHLPAHGIHDDDWLVWLTRDELLKMPRTLMVDRFGRR</sequence>
<proteinExistence type="predicted"/>
<gene>
    <name evidence="1" type="ORF">ACFSQT_09530</name>
</gene>
<protein>
    <recommendedName>
        <fullName evidence="3">N-acetyltransferase domain-containing protein</fullName>
    </recommendedName>
</protein>
<evidence type="ECO:0008006" key="3">
    <source>
        <dbReference type="Google" id="ProtNLM"/>
    </source>
</evidence>
<evidence type="ECO:0000313" key="2">
    <source>
        <dbReference type="Proteomes" id="UP001597349"/>
    </source>
</evidence>
<evidence type="ECO:0000313" key="1">
    <source>
        <dbReference type="EMBL" id="MFD2053317.1"/>
    </source>
</evidence>
<organism evidence="1 2">
    <name type="scientific">Mesorhizobium calcicola</name>
    <dbReference type="NCBI Taxonomy" id="1300310"/>
    <lineage>
        <taxon>Bacteria</taxon>
        <taxon>Pseudomonadati</taxon>
        <taxon>Pseudomonadota</taxon>
        <taxon>Alphaproteobacteria</taxon>
        <taxon>Hyphomicrobiales</taxon>
        <taxon>Phyllobacteriaceae</taxon>
        <taxon>Mesorhizobium</taxon>
    </lineage>
</organism>
<dbReference type="RefSeq" id="WP_379018078.1">
    <property type="nucleotide sequence ID" value="NZ_JBHUGY010000016.1"/>
</dbReference>
<reference evidence="2" key="1">
    <citation type="journal article" date="2019" name="Int. J. Syst. Evol. Microbiol.">
        <title>The Global Catalogue of Microorganisms (GCM) 10K type strain sequencing project: providing services to taxonomists for standard genome sequencing and annotation.</title>
        <authorList>
            <consortium name="The Broad Institute Genomics Platform"/>
            <consortium name="The Broad Institute Genome Sequencing Center for Infectious Disease"/>
            <person name="Wu L."/>
            <person name="Ma J."/>
        </authorList>
    </citation>
    <scope>NUCLEOTIDE SEQUENCE [LARGE SCALE GENOMIC DNA]</scope>
    <source>
        <strain evidence="2">CGMCC 1.16226</strain>
    </source>
</reference>
<name>A0ABW4WCJ4_9HYPH</name>
<accession>A0ABW4WCJ4</accession>
<dbReference type="EMBL" id="JBHUGY010000016">
    <property type="protein sequence ID" value="MFD2053317.1"/>
    <property type="molecule type" value="Genomic_DNA"/>
</dbReference>
<keyword evidence="2" id="KW-1185">Reference proteome</keyword>